<dbReference type="AlphaFoldDB" id="A0A7M7NZE7"/>
<dbReference type="Gene3D" id="2.20.100.10">
    <property type="entry name" value="Thrombospondin type-1 (TSP1) repeat"/>
    <property type="match status" value="19"/>
</dbReference>
<evidence type="ECO:0000313" key="3">
    <source>
        <dbReference type="EnsemblMetazoa" id="XP_030843222"/>
    </source>
</evidence>
<dbReference type="Proteomes" id="UP000007110">
    <property type="component" value="Unassembled WGS sequence"/>
</dbReference>
<reference evidence="3" key="2">
    <citation type="submission" date="2021-01" db="UniProtKB">
        <authorList>
            <consortium name="EnsemblMetazoa"/>
        </authorList>
    </citation>
    <scope>IDENTIFICATION</scope>
</reference>
<dbReference type="KEGG" id="spu:105441702"/>
<keyword evidence="4" id="KW-1185">Reference proteome</keyword>
<dbReference type="RefSeq" id="XP_030843222.1">
    <property type="nucleotide sequence ID" value="XM_030987362.1"/>
</dbReference>
<dbReference type="PROSITE" id="PS50092">
    <property type="entry name" value="TSP1"/>
    <property type="match status" value="19"/>
</dbReference>
<dbReference type="Pfam" id="PF00090">
    <property type="entry name" value="TSP_1"/>
    <property type="match status" value="19"/>
</dbReference>
<dbReference type="GeneID" id="105441702"/>
<dbReference type="OMA" id="NWSPWVE"/>
<reference evidence="4" key="1">
    <citation type="submission" date="2015-02" db="EMBL/GenBank/DDBJ databases">
        <title>Genome sequencing for Strongylocentrotus purpuratus.</title>
        <authorList>
            <person name="Murali S."/>
            <person name="Liu Y."/>
            <person name="Vee V."/>
            <person name="English A."/>
            <person name="Wang M."/>
            <person name="Skinner E."/>
            <person name="Han Y."/>
            <person name="Muzny D.M."/>
            <person name="Worley K.C."/>
            <person name="Gibbs R.A."/>
        </authorList>
    </citation>
    <scope>NUCLEOTIDE SEQUENCE</scope>
</reference>
<evidence type="ECO:0000313" key="4">
    <source>
        <dbReference type="Proteomes" id="UP000007110"/>
    </source>
</evidence>
<dbReference type="EnsemblMetazoa" id="XM_030987362">
    <property type="protein sequence ID" value="XP_030843222"/>
    <property type="gene ID" value="LOC105441702"/>
</dbReference>
<protein>
    <submittedName>
        <fullName evidence="3">Uncharacterized protein</fullName>
    </submittedName>
</protein>
<dbReference type="OrthoDB" id="446173at2759"/>
<dbReference type="PANTHER" id="PTHR22906">
    <property type="entry name" value="PROPERDIN"/>
    <property type="match status" value="1"/>
</dbReference>
<dbReference type="InterPro" id="IPR052065">
    <property type="entry name" value="Compl_asym_regulator"/>
</dbReference>
<keyword evidence="1" id="KW-0677">Repeat</keyword>
<dbReference type="PANTHER" id="PTHR22906:SF21">
    <property type="entry name" value="SEMA DOMAIN-CONTAINING PROTEIN"/>
    <property type="match status" value="1"/>
</dbReference>
<evidence type="ECO:0000256" key="2">
    <source>
        <dbReference type="ARBA" id="ARBA00023157"/>
    </source>
</evidence>
<name>A0A7M7NZE7_STRPU</name>
<dbReference type="SUPFAM" id="SSF82895">
    <property type="entry name" value="TSP-1 type 1 repeat"/>
    <property type="match status" value="19"/>
</dbReference>
<dbReference type="InterPro" id="IPR000884">
    <property type="entry name" value="TSP1_rpt"/>
</dbReference>
<accession>A0A7M7NZE7</accession>
<proteinExistence type="predicted"/>
<organism evidence="3 4">
    <name type="scientific">Strongylocentrotus purpuratus</name>
    <name type="common">Purple sea urchin</name>
    <dbReference type="NCBI Taxonomy" id="7668"/>
    <lineage>
        <taxon>Eukaryota</taxon>
        <taxon>Metazoa</taxon>
        <taxon>Echinodermata</taxon>
        <taxon>Eleutherozoa</taxon>
        <taxon>Echinozoa</taxon>
        <taxon>Echinoidea</taxon>
        <taxon>Euechinoidea</taxon>
        <taxon>Echinacea</taxon>
        <taxon>Camarodonta</taxon>
        <taxon>Echinidea</taxon>
        <taxon>Strongylocentrotidae</taxon>
        <taxon>Strongylocentrotus</taxon>
    </lineage>
</organism>
<dbReference type="InterPro" id="IPR036383">
    <property type="entry name" value="TSP1_rpt_sf"/>
</dbReference>
<dbReference type="InParanoid" id="A0A7M7NZE7"/>
<sequence length="1115" mass="126143">MRRRECTDQNNRIQVGCRGRNMDTPECNTNPCPVEVRLNWSPWVEVQTCTKSCDTGTTMRRRECTDQNNRFQVGCRGRNMDTPECNTNPCPVVRNWSPWVEVQTCTKSCDTGTTMRRRDCTDEDGRIQVGCIGKDMDEPECNTNPCPVVRNWSPWVEVQTCTKSCDTGTTMRRRECIDQNNRIQVGCRGRNMDTPECNTNPCPVVRNWSPWVEVQTCTKSCDTGTTMRRRDCTDEDGRIQVGCIGKDMDELECNTNPCPVVRNWSPWVEVQTCTKSCDTGTTMRRRECIDQNNRIQVGCRGRNMDTPECNTNPCPVVRNWSPWVEVQTCTKSCDTGTTMRRRDCTDEDGRIQVGCIGKDMDEPECNTNPCPVVRNWSPWVEVQTCTKSCDTGTTMRRRECIDQNNRIQVGCRGRNMDTPECNTNPCPVVRNWSPWVEVQTCSKSCDTGTTMRRRDCTDEDGRIQVGCIGKDMDEPECNTNPCPVVRNWSPWVEVQTCSKSCDTGTTMRRRDCTDEDGRIQVGCIGKDMDEPECNTNPCPVVRNWSPWVEEQTCSKSCDTGTTMRRRDCTDEDGRIQVGCIGKDMDEPECNTNPCPVVRNWSPWVEVQTCSKSCDTGTTMRRRDCTDEDGRIQVGCIGKDMDEPECNTNPCPVVRNWSPWVEVQTCSKSCDTGTTMRRRDCTDEDGRIQVGCIGKDMDEPECNTNPCPVVRNWSPWVEVQTCSKSCDTGTTMRRRDCTDEDGRIQVGCIGKDMDEPECNTNPCPVVRNWSPWVEVQTCSKSCDTGTTMRRRDCTDEDGRIQVGCIGKDMDEPECNTNPCPVVRNWSPWVEVQTCSKSCDTGTTMRRRDCTDEDGRIQVGCIGKDMDEPECNTNPCPVVRNWSPWVEVQTCSKSCDTGTTMRRRDCTDEDGRIQVGCIGKDMDEPECNTNPCPVVRNWSPWVEVQTCSKSCDTGTTMRRRDCTDEDGRIQVGCIGKDMDEPECNTNPCPVVRNWSPWVEVQTCTKSCDTGTKMRRRNCTDEDGRIQVGCIGKDMDEPECNTNPCPVERAVHWSPWTGLPFCSKTCGAGVTLRRRKCLDERGVKQVGCPGQAMDRPACNPGPCGVIKGVRRLRPFMFG</sequence>
<keyword evidence="2" id="KW-1015">Disulfide bond</keyword>
<dbReference type="SMART" id="SM00209">
    <property type="entry name" value="TSP1"/>
    <property type="match status" value="19"/>
</dbReference>
<evidence type="ECO:0000256" key="1">
    <source>
        <dbReference type="ARBA" id="ARBA00022737"/>
    </source>
</evidence>